<feature type="region of interest" description="Disordered" evidence="5">
    <location>
        <begin position="965"/>
        <end position="988"/>
    </location>
</feature>
<proteinExistence type="inferred from homology"/>
<dbReference type="InterPro" id="IPR028889">
    <property type="entry name" value="USP"/>
</dbReference>
<dbReference type="PANTHER" id="PTHR37984:SF15">
    <property type="entry name" value="INTEGRASE CATALYTIC DOMAIN-CONTAINING PROTEIN"/>
    <property type="match status" value="1"/>
</dbReference>
<sequence>SGTYPSHISSKNSRSNFRRTCKRSFKVQGSRLYHKTHQGKISTQGRDKDTFPEYALVIFDNNERRTLVKMAHEGTDGSITSAALSGHKGERTTTDVLNRRVWWPNFSKDVKEHIRKCKKCLLVNENKLKVHAPLHPVPPPRINLKQIGIDLISLPEVDGYKYVVVAIDYLSKFPHAQPLKTKSAVEVAAFIFNWICMFGCPQIYINDQGREFCNKVADELFLLTGAHQRVTSAYNPQANGLVERQNRVIKCRLLKVLQDRIKEWPKVLDAILFSIRIQKQKSTGYSPFFLLFGQEPVLPIDMRVDVIESDSNDQDDEEPGIQEDVAIEQYLQMYYVGNDSVDAETADISSSVDKWMSVRKQVLAKARVNIKEAQKIQKKEYDARHNFHRKYQIGDLVLVKNFRRADRKGSKLERPWNKTIYEVVSFDKNDGVRLMNTKTKKTLAQAHRPVNLKIYTGEGSESESEENTKVNQKDQETEILTDSDVDNPEVKSSSDYCNQFEYKDMATVLQLDDAEKVLSLGNVYLTAKEIKILHSSGWLNDRVINFYCKLVSKHCNEAGIKVLAFDSFFYSKLLQGVEHVVNRKSERFLIFPIHKPNHWMLCVVDMVEKEVKMYDSMGGNHQDCLNNIMNYIKVMWKESGKTRFPIKSWKSGNAKDIAQQTNFHDCGVFACYFAKMVCLGKPCNVISEEPRKLLLQEIFKCTLLDEEGEKKTEKVEMTFDKHSGVKNIGNTCFLSAPLQLLFHCAPFMAKVLNKGGPQAPYCSVLSESYNLYRKETFDPRSLMESIKDSLPGYTFGQQYDAEELLNTLLTKVQEEIVTCVAFGCGHTSETSEAVNILSLPIPQGNNALEVQDCLTSFLAEEGVEYTCSACGCKQAVKKYEMIRAPDVLIIQLRRFKEDGTKVEKQIKQNASVSVPLHDRQVRFKLRGTVSHLSNVKGGHYEAAVVTNGKVFRFNDAVVALVGGDGHRQQLQRHDGQDGDDDAGGAQGQ</sequence>
<accession>A0AAE1H8U5</accession>
<dbReference type="GO" id="GO:0006508">
    <property type="term" value="P:proteolysis"/>
    <property type="evidence" value="ECO:0007669"/>
    <property type="project" value="UniProtKB-KW"/>
</dbReference>
<evidence type="ECO:0000259" key="6">
    <source>
        <dbReference type="PROSITE" id="PS50235"/>
    </source>
</evidence>
<dbReference type="PROSITE" id="PS50600">
    <property type="entry name" value="ULP_PROTEASE"/>
    <property type="match status" value="1"/>
</dbReference>
<dbReference type="SUPFAM" id="SSF54001">
    <property type="entry name" value="Cysteine proteinases"/>
    <property type="match status" value="2"/>
</dbReference>
<dbReference type="PROSITE" id="PS50994">
    <property type="entry name" value="INTEGRASE"/>
    <property type="match status" value="1"/>
</dbReference>
<keyword evidence="10" id="KW-1185">Reference proteome</keyword>
<gene>
    <name evidence="9" type="ORF">KUF71_006649</name>
</gene>
<protein>
    <recommendedName>
        <fullName evidence="2">RNA-directed DNA polymerase</fullName>
        <ecNumber evidence="2">2.7.7.49</ecNumber>
    </recommendedName>
</protein>
<keyword evidence="4" id="KW-0378">Hydrolase</keyword>
<dbReference type="GO" id="GO:0003676">
    <property type="term" value="F:nucleic acid binding"/>
    <property type="evidence" value="ECO:0007669"/>
    <property type="project" value="InterPro"/>
</dbReference>
<feature type="domain" description="Ubiquitin-like protease family profile" evidence="7">
    <location>
        <begin position="523"/>
        <end position="677"/>
    </location>
</feature>
<reference evidence="9" key="1">
    <citation type="submission" date="2021-07" db="EMBL/GenBank/DDBJ databases">
        <authorList>
            <person name="Catto M.A."/>
            <person name="Jacobson A."/>
            <person name="Kennedy G."/>
            <person name="Labadie P."/>
            <person name="Hunt B.G."/>
            <person name="Srinivasan R."/>
        </authorList>
    </citation>
    <scope>NUCLEOTIDE SEQUENCE</scope>
    <source>
        <strain evidence="9">PL_HMW_Pooled</strain>
        <tissue evidence="9">Head</tissue>
    </source>
</reference>
<name>A0AAE1H8U5_9NEOP</name>
<dbReference type="InterPro" id="IPR041588">
    <property type="entry name" value="Integrase_H2C2"/>
</dbReference>
<feature type="region of interest" description="Disordered" evidence="5">
    <location>
        <begin position="454"/>
        <end position="491"/>
    </location>
</feature>
<evidence type="ECO:0000256" key="4">
    <source>
        <dbReference type="ARBA" id="ARBA00022801"/>
    </source>
</evidence>
<dbReference type="Gene3D" id="3.30.420.10">
    <property type="entry name" value="Ribonuclease H-like superfamily/Ribonuclease H"/>
    <property type="match status" value="1"/>
</dbReference>
<dbReference type="Pfam" id="PF00443">
    <property type="entry name" value="UCH"/>
    <property type="match status" value="1"/>
</dbReference>
<feature type="domain" description="Integrase catalytic" evidence="8">
    <location>
        <begin position="135"/>
        <end position="295"/>
    </location>
</feature>
<evidence type="ECO:0000256" key="5">
    <source>
        <dbReference type="SAM" id="MobiDB-lite"/>
    </source>
</evidence>
<dbReference type="Pfam" id="PF17921">
    <property type="entry name" value="Integrase_H2C2"/>
    <property type="match status" value="1"/>
</dbReference>
<feature type="compositionally biased region" description="Basic and acidic residues" evidence="5">
    <location>
        <begin position="466"/>
        <end position="476"/>
    </location>
</feature>
<dbReference type="SUPFAM" id="SSF53098">
    <property type="entry name" value="Ribonuclease H-like"/>
    <property type="match status" value="1"/>
</dbReference>
<dbReference type="PANTHER" id="PTHR37984">
    <property type="entry name" value="PROTEIN CBG26694"/>
    <property type="match status" value="1"/>
</dbReference>
<dbReference type="PROSITE" id="PS00972">
    <property type="entry name" value="USP_1"/>
    <property type="match status" value="1"/>
</dbReference>
<feature type="non-terminal residue" evidence="9">
    <location>
        <position position="1"/>
    </location>
</feature>
<dbReference type="GO" id="GO:0016579">
    <property type="term" value="P:protein deubiquitination"/>
    <property type="evidence" value="ECO:0007669"/>
    <property type="project" value="InterPro"/>
</dbReference>
<dbReference type="Pfam" id="PF02902">
    <property type="entry name" value="Peptidase_C48"/>
    <property type="match status" value="1"/>
</dbReference>
<dbReference type="GO" id="GO:0003964">
    <property type="term" value="F:RNA-directed DNA polymerase activity"/>
    <property type="evidence" value="ECO:0007669"/>
    <property type="project" value="UniProtKB-EC"/>
</dbReference>
<dbReference type="InterPro" id="IPR050951">
    <property type="entry name" value="Retrovirus_Pol_polyprotein"/>
</dbReference>
<feature type="compositionally biased region" description="Basic and acidic residues" evidence="5">
    <location>
        <begin position="965"/>
        <end position="976"/>
    </location>
</feature>
<dbReference type="InterPro" id="IPR018200">
    <property type="entry name" value="USP_CS"/>
</dbReference>
<dbReference type="EC" id="2.7.7.49" evidence="2"/>
<dbReference type="PROSITE" id="PS50235">
    <property type="entry name" value="USP_3"/>
    <property type="match status" value="1"/>
</dbReference>
<feature type="domain" description="USP" evidence="6">
    <location>
        <begin position="723"/>
        <end position="988"/>
    </location>
</feature>
<dbReference type="InterPro" id="IPR038765">
    <property type="entry name" value="Papain-like_cys_pep_sf"/>
</dbReference>
<evidence type="ECO:0000313" key="10">
    <source>
        <dbReference type="Proteomes" id="UP001219518"/>
    </source>
</evidence>
<dbReference type="EMBL" id="JAHWGI010000647">
    <property type="protein sequence ID" value="KAK3916962.1"/>
    <property type="molecule type" value="Genomic_DNA"/>
</dbReference>
<feature type="compositionally biased region" description="Acidic residues" evidence="5">
    <location>
        <begin position="477"/>
        <end position="487"/>
    </location>
</feature>
<evidence type="ECO:0000259" key="8">
    <source>
        <dbReference type="PROSITE" id="PS50994"/>
    </source>
</evidence>
<comment type="caution">
    <text evidence="9">The sequence shown here is derived from an EMBL/GenBank/DDBJ whole genome shotgun (WGS) entry which is preliminary data.</text>
</comment>
<dbReference type="InterPro" id="IPR001394">
    <property type="entry name" value="Peptidase_C19_UCH"/>
</dbReference>
<dbReference type="Gene3D" id="1.10.340.70">
    <property type="match status" value="1"/>
</dbReference>
<evidence type="ECO:0000259" key="7">
    <source>
        <dbReference type="PROSITE" id="PS50600"/>
    </source>
</evidence>
<dbReference type="InterPro" id="IPR036397">
    <property type="entry name" value="RNaseH_sf"/>
</dbReference>
<keyword evidence="3 9" id="KW-0645">Protease</keyword>
<evidence type="ECO:0000256" key="3">
    <source>
        <dbReference type="ARBA" id="ARBA00022670"/>
    </source>
</evidence>
<dbReference type="Proteomes" id="UP001219518">
    <property type="component" value="Unassembled WGS sequence"/>
</dbReference>
<dbReference type="GO" id="GO:0015074">
    <property type="term" value="P:DNA integration"/>
    <property type="evidence" value="ECO:0007669"/>
    <property type="project" value="InterPro"/>
</dbReference>
<reference evidence="9" key="2">
    <citation type="journal article" date="2023" name="BMC Genomics">
        <title>Pest status, molecular evolution, and epigenetic factors derived from the genome assembly of Frankliniella fusca, a thysanopteran phytovirus vector.</title>
        <authorList>
            <person name="Catto M.A."/>
            <person name="Labadie P.E."/>
            <person name="Jacobson A.L."/>
            <person name="Kennedy G.G."/>
            <person name="Srinivasan R."/>
            <person name="Hunt B.G."/>
        </authorList>
    </citation>
    <scope>NUCLEOTIDE SEQUENCE</scope>
    <source>
        <strain evidence="9">PL_HMW_Pooled</strain>
    </source>
</reference>
<dbReference type="InterPro" id="IPR001584">
    <property type="entry name" value="Integrase_cat-core"/>
</dbReference>
<feature type="non-terminal residue" evidence="9">
    <location>
        <position position="988"/>
    </location>
</feature>
<dbReference type="Gene3D" id="3.40.395.10">
    <property type="entry name" value="Adenoviral Proteinase, Chain A"/>
    <property type="match status" value="1"/>
</dbReference>
<evidence type="ECO:0000256" key="1">
    <source>
        <dbReference type="ARBA" id="ARBA00005234"/>
    </source>
</evidence>
<dbReference type="InterPro" id="IPR012337">
    <property type="entry name" value="RNaseH-like_sf"/>
</dbReference>
<comment type="similarity">
    <text evidence="1">Belongs to the peptidase C48 family.</text>
</comment>
<dbReference type="GO" id="GO:0004843">
    <property type="term" value="F:cysteine-type deubiquitinase activity"/>
    <property type="evidence" value="ECO:0007669"/>
    <property type="project" value="InterPro"/>
</dbReference>
<evidence type="ECO:0000313" key="9">
    <source>
        <dbReference type="EMBL" id="KAK3916962.1"/>
    </source>
</evidence>
<dbReference type="AlphaFoldDB" id="A0AAE1H8U5"/>
<organism evidence="9 10">
    <name type="scientific">Frankliniella fusca</name>
    <dbReference type="NCBI Taxonomy" id="407009"/>
    <lineage>
        <taxon>Eukaryota</taxon>
        <taxon>Metazoa</taxon>
        <taxon>Ecdysozoa</taxon>
        <taxon>Arthropoda</taxon>
        <taxon>Hexapoda</taxon>
        <taxon>Insecta</taxon>
        <taxon>Pterygota</taxon>
        <taxon>Neoptera</taxon>
        <taxon>Paraneoptera</taxon>
        <taxon>Thysanoptera</taxon>
        <taxon>Terebrantia</taxon>
        <taxon>Thripoidea</taxon>
        <taxon>Thripidae</taxon>
        <taxon>Frankliniella</taxon>
    </lineage>
</organism>
<evidence type="ECO:0000256" key="2">
    <source>
        <dbReference type="ARBA" id="ARBA00012493"/>
    </source>
</evidence>
<dbReference type="InterPro" id="IPR003653">
    <property type="entry name" value="Peptidase_C48_C"/>
</dbReference>
<dbReference type="CDD" id="cd02257">
    <property type="entry name" value="Peptidase_C19"/>
    <property type="match status" value="1"/>
</dbReference>
<dbReference type="Gene3D" id="3.90.70.10">
    <property type="entry name" value="Cysteine proteinases"/>
    <property type="match status" value="2"/>
</dbReference>